<organism evidence="1 2">
    <name type="scientific">Blyttiomyces helicus</name>
    <dbReference type="NCBI Taxonomy" id="388810"/>
    <lineage>
        <taxon>Eukaryota</taxon>
        <taxon>Fungi</taxon>
        <taxon>Fungi incertae sedis</taxon>
        <taxon>Chytridiomycota</taxon>
        <taxon>Chytridiomycota incertae sedis</taxon>
        <taxon>Chytridiomycetes</taxon>
        <taxon>Chytridiomycetes incertae sedis</taxon>
        <taxon>Blyttiomyces</taxon>
    </lineage>
</organism>
<keyword evidence="2" id="KW-1185">Reference proteome</keyword>
<dbReference type="CDD" id="cd02440">
    <property type="entry name" value="AdoMet_MTases"/>
    <property type="match status" value="1"/>
</dbReference>
<sequence>MASTWASDLDLLRRRYFQQTPLRHIRWPTPLELDRQEQILDATFLSRRPSEKPAASFSHRFFKALINHAEASGAEISERVLEVFMDLLAAKVDGGIPQESTFKSYRLPSAGDGDGARADGEGCGACHLDEKWITIREDQLLTSGGTTGLHTWNASLRFAEFLSSNPTIIANRSILELGSGVGFLGLACSLLGARSVTMTDVDDDVIKRLTENVELNRTRIGASVVPDVQKLDWDEAREPSAAEIIIGADIMYDPSLASPLARVLGFLMRRDGGCRAVAWLAATLRQEETFATFKSALMLEGLYLERVGIEGVPDHFFHDEEARVILLRVT</sequence>
<dbReference type="GO" id="GO:0008168">
    <property type="term" value="F:methyltransferase activity"/>
    <property type="evidence" value="ECO:0007669"/>
    <property type="project" value="UniProtKB-KW"/>
</dbReference>
<dbReference type="PANTHER" id="PTHR14614:SF130">
    <property type="entry name" value="PROTEIN-LYSINE N-METHYLTRANSFERASE EEF2KMT"/>
    <property type="match status" value="1"/>
</dbReference>
<dbReference type="Pfam" id="PF10294">
    <property type="entry name" value="Methyltransf_16"/>
    <property type="match status" value="1"/>
</dbReference>
<keyword evidence="1" id="KW-0808">Transferase</keyword>
<dbReference type="PANTHER" id="PTHR14614">
    <property type="entry name" value="HEPATOCELLULAR CARCINOMA-ASSOCIATED ANTIGEN"/>
    <property type="match status" value="1"/>
</dbReference>
<accession>A0A4P9VZP9</accession>
<reference evidence="2" key="1">
    <citation type="journal article" date="2018" name="Nat. Microbiol.">
        <title>Leveraging single-cell genomics to expand the fungal tree of life.</title>
        <authorList>
            <person name="Ahrendt S.R."/>
            <person name="Quandt C.A."/>
            <person name="Ciobanu D."/>
            <person name="Clum A."/>
            <person name="Salamov A."/>
            <person name="Andreopoulos B."/>
            <person name="Cheng J.F."/>
            <person name="Woyke T."/>
            <person name="Pelin A."/>
            <person name="Henrissat B."/>
            <person name="Reynolds N.K."/>
            <person name="Benny G.L."/>
            <person name="Smith M.E."/>
            <person name="James T.Y."/>
            <person name="Grigoriev I.V."/>
        </authorList>
    </citation>
    <scope>NUCLEOTIDE SEQUENCE [LARGE SCALE GENOMIC DNA]</scope>
</reference>
<dbReference type="InterPro" id="IPR019410">
    <property type="entry name" value="Methyltransf_16"/>
</dbReference>
<keyword evidence="1" id="KW-0489">Methyltransferase</keyword>
<dbReference type="Gene3D" id="3.40.50.150">
    <property type="entry name" value="Vaccinia Virus protein VP39"/>
    <property type="match status" value="1"/>
</dbReference>
<evidence type="ECO:0000313" key="1">
    <source>
        <dbReference type="EMBL" id="RKO83868.1"/>
    </source>
</evidence>
<gene>
    <name evidence="1" type="ORF">BDK51DRAFT_31636</name>
</gene>
<dbReference type="OrthoDB" id="194386at2759"/>
<evidence type="ECO:0000313" key="2">
    <source>
        <dbReference type="Proteomes" id="UP000269721"/>
    </source>
</evidence>
<proteinExistence type="predicted"/>
<dbReference type="AlphaFoldDB" id="A0A4P9VZP9"/>
<dbReference type="Proteomes" id="UP000269721">
    <property type="component" value="Unassembled WGS sequence"/>
</dbReference>
<protein>
    <submittedName>
        <fullName evidence="1">Putative methyltransferase-domain-containing protein</fullName>
    </submittedName>
</protein>
<dbReference type="SUPFAM" id="SSF53335">
    <property type="entry name" value="S-adenosyl-L-methionine-dependent methyltransferases"/>
    <property type="match status" value="1"/>
</dbReference>
<name>A0A4P9VZP9_9FUNG</name>
<dbReference type="EMBL" id="ML000749">
    <property type="protein sequence ID" value="RKO83868.1"/>
    <property type="molecule type" value="Genomic_DNA"/>
</dbReference>
<dbReference type="InterPro" id="IPR029063">
    <property type="entry name" value="SAM-dependent_MTases_sf"/>
</dbReference>
<dbReference type="GO" id="GO:0032259">
    <property type="term" value="P:methylation"/>
    <property type="evidence" value="ECO:0007669"/>
    <property type="project" value="UniProtKB-KW"/>
</dbReference>